<evidence type="ECO:0008006" key="3">
    <source>
        <dbReference type="Google" id="ProtNLM"/>
    </source>
</evidence>
<dbReference type="OrthoDB" id="8527830at2"/>
<evidence type="ECO:0000313" key="1">
    <source>
        <dbReference type="EMBL" id="SFN25030.1"/>
    </source>
</evidence>
<dbReference type="Proteomes" id="UP000242869">
    <property type="component" value="Unassembled WGS sequence"/>
</dbReference>
<reference evidence="2" key="1">
    <citation type="submission" date="2016-10" db="EMBL/GenBank/DDBJ databases">
        <authorList>
            <person name="Varghese N."/>
            <person name="Submissions S."/>
        </authorList>
    </citation>
    <scope>NUCLEOTIDE SEQUENCE [LARGE SCALE GENOMIC DNA]</scope>
    <source>
        <strain evidence="2">DSM 6150</strain>
    </source>
</reference>
<accession>A0A1I4XIE9</accession>
<organism evidence="1 2">
    <name type="scientific">Formivibrio citricus</name>
    <dbReference type="NCBI Taxonomy" id="83765"/>
    <lineage>
        <taxon>Bacteria</taxon>
        <taxon>Pseudomonadati</taxon>
        <taxon>Pseudomonadota</taxon>
        <taxon>Betaproteobacteria</taxon>
        <taxon>Neisseriales</taxon>
        <taxon>Chitinibacteraceae</taxon>
        <taxon>Formivibrio</taxon>
    </lineage>
</organism>
<dbReference type="STRING" id="83765.SAMN05660284_01022"/>
<dbReference type="EMBL" id="FOVE01000005">
    <property type="protein sequence ID" value="SFN25030.1"/>
    <property type="molecule type" value="Genomic_DNA"/>
</dbReference>
<evidence type="ECO:0000313" key="2">
    <source>
        <dbReference type="Proteomes" id="UP000242869"/>
    </source>
</evidence>
<protein>
    <recommendedName>
        <fullName evidence="3">Tryptophan synthase subunit beta like protein</fullName>
    </recommendedName>
</protein>
<gene>
    <name evidence="1" type="ORF">SAMN05660284_01022</name>
</gene>
<proteinExistence type="predicted"/>
<keyword evidence="2" id="KW-1185">Reference proteome</keyword>
<sequence length="110" mass="12531">MPYVRRNSEGQITALFHHSEPDAQEFLPQHSPEIARFLGVPADSRLFTGLDEELIRVVEDLIDVLITKNILRLTDLPLPAQEKLLSRKRLRQELAQPQSTSFLDSDDGLL</sequence>
<dbReference type="AlphaFoldDB" id="A0A1I4XIE9"/>
<dbReference type="RefSeq" id="WP_091192202.1">
    <property type="nucleotide sequence ID" value="NZ_FOVE01000005.1"/>
</dbReference>
<name>A0A1I4XIE9_9NEIS</name>